<proteinExistence type="inferred from homology"/>
<dbReference type="Pfam" id="PF12456">
    <property type="entry name" value="hSac2"/>
    <property type="match status" value="1"/>
</dbReference>
<dbReference type="Proteomes" id="UP000835206">
    <property type="component" value="Chromosome 16"/>
</dbReference>
<sequence>MDETYFDEAPAGNFETATLEITKELDVNELNSQNTVPVGADTAKKNRENETYTSSEVPSSKDLSNIPFKHIDIHSFFSDRNEVVDRALKDCQESLINEEEKDIIGSWLLTEISLWDIEKERLVILSKKAIYSIKYDFISLKILEYNRIPLLQIDTLVSGELVYPPSSLAPKRHMSGIRLMWNKGNPVPLTKKWNPFAKDIPWLTYASHPLFWYKGSEAEKARFNVEGLQSLIKDFLPSDCIIRNGLIIIENYFGVGALVHNRNGLGFYKIRGKVSF</sequence>
<dbReference type="AlphaFoldDB" id="A0A9B2MTI5"/>
<feature type="domain" description="HSac2" evidence="3">
    <location>
        <begin position="78"/>
        <end position="242"/>
    </location>
</feature>
<dbReference type="PANTHER" id="PTHR31108">
    <property type="entry name" value="TUMOR PROTEIN P63-REGULATED GENE 1-LIKE PROTEIN"/>
    <property type="match status" value="1"/>
</dbReference>
<dbReference type="InterPro" id="IPR022158">
    <property type="entry name" value="Inositol_phosphatase"/>
</dbReference>
<dbReference type="InterPro" id="IPR040242">
    <property type="entry name" value="TPRG1-like"/>
</dbReference>
<organism evidence="4 5">
    <name type="scientific">Bombus terrestris</name>
    <name type="common">Buff-tailed bumblebee</name>
    <name type="synonym">Apis terrestris</name>
    <dbReference type="NCBI Taxonomy" id="30195"/>
    <lineage>
        <taxon>Eukaryota</taxon>
        <taxon>Metazoa</taxon>
        <taxon>Ecdysozoa</taxon>
        <taxon>Arthropoda</taxon>
        <taxon>Hexapoda</taxon>
        <taxon>Insecta</taxon>
        <taxon>Pterygota</taxon>
        <taxon>Neoptera</taxon>
        <taxon>Endopterygota</taxon>
        <taxon>Hymenoptera</taxon>
        <taxon>Apocrita</taxon>
        <taxon>Aculeata</taxon>
        <taxon>Apoidea</taxon>
        <taxon>Anthophila</taxon>
        <taxon>Apidae</taxon>
        <taxon>Bombus</taxon>
        <taxon>Bombus</taxon>
    </lineage>
</organism>
<dbReference type="GeneID" id="100643787"/>
<evidence type="ECO:0000256" key="1">
    <source>
        <dbReference type="ARBA" id="ARBA00009163"/>
    </source>
</evidence>
<keyword evidence="4" id="KW-1185">Reference proteome</keyword>
<dbReference type="PROSITE" id="PS51791">
    <property type="entry name" value="HSAC2"/>
    <property type="match status" value="1"/>
</dbReference>
<reference evidence="5" key="1">
    <citation type="submission" date="2025-08" db="UniProtKB">
        <authorList>
            <consortium name="RefSeq"/>
        </authorList>
    </citation>
    <scope>IDENTIFICATION</scope>
</reference>
<accession>A0A9B2MTI5</accession>
<feature type="region of interest" description="Disordered" evidence="2">
    <location>
        <begin position="30"/>
        <end position="58"/>
    </location>
</feature>
<comment type="similarity">
    <text evidence="1">Belongs to the TPRG1 family.</text>
</comment>
<evidence type="ECO:0000313" key="5">
    <source>
        <dbReference type="RefSeq" id="XP_012173016.1"/>
    </source>
</evidence>
<name>A0A9B2MTI5_BOMTE</name>
<evidence type="ECO:0000256" key="2">
    <source>
        <dbReference type="SAM" id="MobiDB-lite"/>
    </source>
</evidence>
<gene>
    <name evidence="5" type="primary">LOC100643787</name>
</gene>
<dbReference type="RefSeq" id="XP_012173016.1">
    <property type="nucleotide sequence ID" value="XM_012317626.3"/>
</dbReference>
<dbReference type="OrthoDB" id="10012704at2759"/>
<evidence type="ECO:0000313" key="4">
    <source>
        <dbReference type="Proteomes" id="UP000835206"/>
    </source>
</evidence>
<dbReference type="InterPro" id="IPR034753">
    <property type="entry name" value="hSac2"/>
</dbReference>
<dbReference type="GO" id="GO:0005737">
    <property type="term" value="C:cytoplasm"/>
    <property type="evidence" value="ECO:0007669"/>
    <property type="project" value="TreeGrafter"/>
</dbReference>
<evidence type="ECO:0000259" key="3">
    <source>
        <dbReference type="PROSITE" id="PS51791"/>
    </source>
</evidence>
<protein>
    <submittedName>
        <fullName evidence="5">Tumor protein p63-regulated gene 1-like protein isoform X2</fullName>
    </submittedName>
</protein>
<dbReference type="PANTHER" id="PTHR31108:SF1">
    <property type="entry name" value="HSAC2 DOMAIN-CONTAINING PROTEIN"/>
    <property type="match status" value="1"/>
</dbReference>